<accession>A0A0F9HL36</accession>
<dbReference type="SMART" id="SM00960">
    <property type="entry name" value="Robl_LC7"/>
    <property type="match status" value="1"/>
</dbReference>
<reference evidence="2" key="1">
    <citation type="journal article" date="2015" name="Nature">
        <title>Complex archaea that bridge the gap between prokaryotes and eukaryotes.</title>
        <authorList>
            <person name="Spang A."/>
            <person name="Saw J.H."/>
            <person name="Jorgensen S.L."/>
            <person name="Zaremba-Niedzwiedzka K."/>
            <person name="Martijn J."/>
            <person name="Lind A.E."/>
            <person name="van Eijk R."/>
            <person name="Schleper C."/>
            <person name="Guy L."/>
            <person name="Ettema T.J."/>
        </authorList>
    </citation>
    <scope>NUCLEOTIDE SEQUENCE</scope>
</reference>
<evidence type="ECO:0000259" key="1">
    <source>
        <dbReference type="SMART" id="SM00960"/>
    </source>
</evidence>
<evidence type="ECO:0000313" key="2">
    <source>
        <dbReference type="EMBL" id="KKL82445.1"/>
    </source>
</evidence>
<feature type="domain" description="Roadblock/LAMTOR2" evidence="1">
    <location>
        <begin position="12"/>
        <end position="101"/>
    </location>
</feature>
<gene>
    <name evidence="2" type="ORF">LCGC14_1984680</name>
</gene>
<dbReference type="Gene3D" id="3.30.450.30">
    <property type="entry name" value="Dynein light chain 2a, cytoplasmic"/>
    <property type="match status" value="1"/>
</dbReference>
<sequence>MNHSNSQKFEELSRVLGEIKGKGNLSGTIFADRDGRLIFENIGNEFNGTQFSSMCASVLESAAGLGQTIGNRKIKKIITELEEKTIIIVECNDKTFLTLLVNYNSKVELILSHLQDYIQKLVSLY</sequence>
<organism evidence="2">
    <name type="scientific">marine sediment metagenome</name>
    <dbReference type="NCBI Taxonomy" id="412755"/>
    <lineage>
        <taxon>unclassified sequences</taxon>
        <taxon>metagenomes</taxon>
        <taxon>ecological metagenomes</taxon>
    </lineage>
</organism>
<proteinExistence type="predicted"/>
<dbReference type="AlphaFoldDB" id="A0A0F9HL36"/>
<dbReference type="SUPFAM" id="SSF103196">
    <property type="entry name" value="Roadblock/LC7 domain"/>
    <property type="match status" value="1"/>
</dbReference>
<dbReference type="InterPro" id="IPR004942">
    <property type="entry name" value="Roadblock/LAMTOR2_dom"/>
</dbReference>
<name>A0A0F9HL36_9ZZZZ</name>
<comment type="caution">
    <text evidence="2">The sequence shown here is derived from an EMBL/GenBank/DDBJ whole genome shotgun (WGS) entry which is preliminary data.</text>
</comment>
<dbReference type="EMBL" id="LAZR01022275">
    <property type="protein sequence ID" value="KKL82445.1"/>
    <property type="molecule type" value="Genomic_DNA"/>
</dbReference>
<dbReference type="Pfam" id="PF03259">
    <property type="entry name" value="Robl_LC7"/>
    <property type="match status" value="1"/>
</dbReference>
<protein>
    <recommendedName>
        <fullName evidence="1">Roadblock/LAMTOR2 domain-containing protein</fullName>
    </recommendedName>
</protein>